<feature type="transmembrane region" description="Helical" evidence="1">
    <location>
        <begin position="332"/>
        <end position="356"/>
    </location>
</feature>
<feature type="transmembrane region" description="Helical" evidence="1">
    <location>
        <begin position="6"/>
        <end position="25"/>
    </location>
</feature>
<dbReference type="OrthoDB" id="3169698at2"/>
<feature type="transmembrane region" description="Helical" evidence="1">
    <location>
        <begin position="280"/>
        <end position="296"/>
    </location>
</feature>
<gene>
    <name evidence="2" type="ORF">CVV68_02135</name>
</gene>
<reference evidence="2 3" key="1">
    <citation type="submission" date="2018-05" db="EMBL/GenBank/DDBJ databases">
        <title>Genetic diversity of glacier-inhabiting Cryobacterium bacteria in China and description of Cryobacterium mengkeensis sp. nov. and Arthrobacter glacialis sp. nov.</title>
        <authorList>
            <person name="Liu Q."/>
            <person name="Xin Y.-H."/>
        </authorList>
    </citation>
    <scope>NUCLEOTIDE SEQUENCE [LARGE SCALE GENOMIC DNA]</scope>
    <source>
        <strain evidence="2 3">LI2</strain>
    </source>
</reference>
<evidence type="ECO:0000256" key="1">
    <source>
        <dbReference type="SAM" id="Phobius"/>
    </source>
</evidence>
<feature type="transmembrane region" description="Helical" evidence="1">
    <location>
        <begin position="225"/>
        <end position="244"/>
    </location>
</feature>
<feature type="transmembrane region" description="Helical" evidence="1">
    <location>
        <begin position="61"/>
        <end position="84"/>
    </location>
</feature>
<dbReference type="EMBL" id="QJVD01000002">
    <property type="protein sequence ID" value="PYI69231.1"/>
    <property type="molecule type" value="Genomic_DNA"/>
</dbReference>
<keyword evidence="1" id="KW-0472">Membrane</keyword>
<protein>
    <recommendedName>
        <fullName evidence="4">Glycosyltransferase RgtA/B/C/D-like domain-containing protein</fullName>
    </recommendedName>
</protein>
<keyword evidence="1" id="KW-0812">Transmembrane</keyword>
<dbReference type="InterPro" id="IPR046671">
    <property type="entry name" value="DUF6541"/>
</dbReference>
<evidence type="ECO:0008006" key="4">
    <source>
        <dbReference type="Google" id="ProtNLM"/>
    </source>
</evidence>
<proteinExistence type="predicted"/>
<feature type="transmembrane region" description="Helical" evidence="1">
    <location>
        <begin position="32"/>
        <end position="55"/>
    </location>
</feature>
<name>A0A2V5LC61_9MICC</name>
<organism evidence="2 3">
    <name type="scientific">Arthrobacter livingstonensis</name>
    <dbReference type="NCBI Taxonomy" id="670078"/>
    <lineage>
        <taxon>Bacteria</taxon>
        <taxon>Bacillati</taxon>
        <taxon>Actinomycetota</taxon>
        <taxon>Actinomycetes</taxon>
        <taxon>Micrococcales</taxon>
        <taxon>Micrococcaceae</taxon>
        <taxon>Arthrobacter</taxon>
    </lineage>
</organism>
<feature type="transmembrane region" description="Helical" evidence="1">
    <location>
        <begin position="490"/>
        <end position="511"/>
    </location>
</feature>
<feature type="transmembrane region" description="Helical" evidence="1">
    <location>
        <begin position="250"/>
        <end position="268"/>
    </location>
</feature>
<comment type="caution">
    <text evidence="2">The sequence shown here is derived from an EMBL/GenBank/DDBJ whole genome shotgun (WGS) entry which is preliminary data.</text>
</comment>
<dbReference type="RefSeq" id="WP_110499373.1">
    <property type="nucleotide sequence ID" value="NZ_QJVD01000002.1"/>
</dbReference>
<dbReference type="AlphaFoldDB" id="A0A2V5LC61"/>
<feature type="transmembrane region" description="Helical" evidence="1">
    <location>
        <begin position="387"/>
        <end position="404"/>
    </location>
</feature>
<feature type="transmembrane region" description="Helical" evidence="1">
    <location>
        <begin position="411"/>
        <end position="429"/>
    </location>
</feature>
<evidence type="ECO:0000313" key="3">
    <source>
        <dbReference type="Proteomes" id="UP000247832"/>
    </source>
</evidence>
<feature type="transmembrane region" description="Helical" evidence="1">
    <location>
        <begin position="449"/>
        <end position="469"/>
    </location>
</feature>
<keyword evidence="3" id="KW-1185">Reference proteome</keyword>
<keyword evidence="1" id="KW-1133">Transmembrane helix</keyword>
<dbReference type="Proteomes" id="UP000247832">
    <property type="component" value="Unassembled WGS sequence"/>
</dbReference>
<dbReference type="Pfam" id="PF20176">
    <property type="entry name" value="DUF6541"/>
    <property type="match status" value="1"/>
</dbReference>
<feature type="transmembrane region" description="Helical" evidence="1">
    <location>
        <begin position="105"/>
        <end position="124"/>
    </location>
</feature>
<sequence>MTWLQTIPTIIVAALIIFVPGAMLARCLGARGLTWAATAAPLTVSLVSLAAIAAQKLHAPWSLGVLAAFTLAGCLVVLAIRLPFVLRLHKAGQGGTAWVRPSRPLVLAICAGFAAPAAILAIRFSKIFIAPENISQTYDNVFHLNAVRFILNTGNGSSLNISNLNEAAASGFYPAAWHDLVALVVGTTSVPIPVGTNAVNMVIGALVWTTSSMYLASRVLGNRPAAFLATGALTAAFTAFPYLLVEFGVLYPNFLAIAILPAFMALAADMLKLSAAPRPGPLLAAVLIAVGLPGLAMAHPSILMAFGLFALAPLVTWLVLRIRDAAVGRTPWPWAAGAAALALAYFVLLDIFWGVVRPSKAASAWPPFQTIPQGIGEALTGGLLGRPMPWLAASLMVVGVYAVFRLRRGYWLLGAYAISVFLFVVSSAFKQDDLRDFITQVWYNDSYRLAAMIPVFALPLAAAGAVWLFDLAMAARPVAKRLQGRGRTAGLALGLASWVILIVLAQGFAVATAQGMARAKYDYTATSPLLTSDEHALLLRLDKHVPADGTIIANPATGASLAYALADRNVILPAVGSKADKSDSIVLGYFPSLGTNPAVCHAVEKLNAFYLLDFGSQQVNNLHTVFPTSEQLAILPGLKLLDHEGDVKLYRITDCG</sequence>
<evidence type="ECO:0000313" key="2">
    <source>
        <dbReference type="EMBL" id="PYI69231.1"/>
    </source>
</evidence>
<accession>A0A2V5LC61</accession>
<feature type="transmembrane region" description="Helical" evidence="1">
    <location>
        <begin position="302"/>
        <end position="320"/>
    </location>
</feature>